<name>Q02D21_SOLUE</name>
<keyword evidence="3" id="KW-0227">DNA damage</keyword>
<reference evidence="12" key="1">
    <citation type="submission" date="2006-10" db="EMBL/GenBank/DDBJ databases">
        <title>Complete sequence of Solibacter usitatus Ellin6076.</title>
        <authorList>
            <consortium name="US DOE Joint Genome Institute"/>
            <person name="Copeland A."/>
            <person name="Lucas S."/>
            <person name="Lapidus A."/>
            <person name="Barry K."/>
            <person name="Detter J.C."/>
            <person name="Glavina del Rio T."/>
            <person name="Hammon N."/>
            <person name="Israni S."/>
            <person name="Dalin E."/>
            <person name="Tice H."/>
            <person name="Pitluck S."/>
            <person name="Thompson L.S."/>
            <person name="Brettin T."/>
            <person name="Bruce D."/>
            <person name="Han C."/>
            <person name="Tapia R."/>
            <person name="Gilna P."/>
            <person name="Schmutz J."/>
            <person name="Larimer F."/>
            <person name="Land M."/>
            <person name="Hauser L."/>
            <person name="Kyrpides N."/>
            <person name="Mikhailova N."/>
            <person name="Janssen P.H."/>
            <person name="Kuske C.R."/>
            <person name="Richardson P."/>
        </authorList>
    </citation>
    <scope>NUCLEOTIDE SEQUENCE</scope>
    <source>
        <strain evidence="12">Ellin6076</strain>
    </source>
</reference>
<dbReference type="eggNOG" id="COG0210">
    <property type="taxonomic scope" value="Bacteria"/>
</dbReference>
<keyword evidence="6" id="KW-0269">Exonuclease</keyword>
<dbReference type="InterPro" id="IPR038726">
    <property type="entry name" value="PDDEXK_AddAB-type"/>
</dbReference>
<dbReference type="GO" id="GO:0005524">
    <property type="term" value="F:ATP binding"/>
    <property type="evidence" value="ECO:0007669"/>
    <property type="project" value="UniProtKB-KW"/>
</dbReference>
<dbReference type="GO" id="GO:0006310">
    <property type="term" value="P:DNA recombination"/>
    <property type="evidence" value="ECO:0007669"/>
    <property type="project" value="TreeGrafter"/>
</dbReference>
<dbReference type="GO" id="GO:0003677">
    <property type="term" value="F:DNA binding"/>
    <property type="evidence" value="ECO:0007669"/>
    <property type="project" value="UniProtKB-KW"/>
</dbReference>
<dbReference type="InterPro" id="IPR014017">
    <property type="entry name" value="DNA_helicase_UvrD-like_C"/>
</dbReference>
<keyword evidence="1" id="KW-0540">Nuclease</keyword>
<evidence type="ECO:0000256" key="3">
    <source>
        <dbReference type="ARBA" id="ARBA00022763"/>
    </source>
</evidence>
<feature type="coiled-coil region" evidence="10">
    <location>
        <begin position="366"/>
        <end position="402"/>
    </location>
</feature>
<keyword evidence="2" id="KW-0547">Nucleotide-binding</keyword>
<evidence type="ECO:0000256" key="9">
    <source>
        <dbReference type="ARBA" id="ARBA00023204"/>
    </source>
</evidence>
<proteinExistence type="predicted"/>
<gene>
    <name evidence="12" type="ordered locus">Acid_0029</name>
</gene>
<dbReference type="InterPro" id="IPR011604">
    <property type="entry name" value="PDDEXK-like_dom_sf"/>
</dbReference>
<dbReference type="GO" id="GO:0006281">
    <property type="term" value="P:DNA repair"/>
    <property type="evidence" value="ECO:0007669"/>
    <property type="project" value="UniProtKB-KW"/>
</dbReference>
<dbReference type="STRING" id="234267.Acid_0029"/>
<organism evidence="12">
    <name type="scientific">Solibacter usitatus (strain Ellin6076)</name>
    <dbReference type="NCBI Taxonomy" id="234267"/>
    <lineage>
        <taxon>Bacteria</taxon>
        <taxon>Pseudomonadati</taxon>
        <taxon>Acidobacteriota</taxon>
        <taxon>Terriglobia</taxon>
        <taxon>Bryobacterales</taxon>
        <taxon>Solibacteraceae</taxon>
        <taxon>Candidatus Solibacter</taxon>
    </lineage>
</organism>
<evidence type="ECO:0000256" key="1">
    <source>
        <dbReference type="ARBA" id="ARBA00022722"/>
    </source>
</evidence>
<keyword evidence="10" id="KW-0175">Coiled coil</keyword>
<dbReference type="Gene3D" id="3.90.320.10">
    <property type="match status" value="1"/>
</dbReference>
<dbReference type="PROSITE" id="PS51217">
    <property type="entry name" value="UVRD_HELICASE_CTER"/>
    <property type="match status" value="1"/>
</dbReference>
<evidence type="ECO:0000256" key="2">
    <source>
        <dbReference type="ARBA" id="ARBA00022741"/>
    </source>
</evidence>
<dbReference type="GO" id="GO:0004386">
    <property type="term" value="F:helicase activity"/>
    <property type="evidence" value="ECO:0007669"/>
    <property type="project" value="UniProtKB-KW"/>
</dbReference>
<evidence type="ECO:0000256" key="6">
    <source>
        <dbReference type="ARBA" id="ARBA00022839"/>
    </source>
</evidence>
<keyword evidence="5" id="KW-0347">Helicase</keyword>
<dbReference type="SUPFAM" id="SSF52540">
    <property type="entry name" value="P-loop containing nucleoside triphosphate hydrolases"/>
    <property type="match status" value="1"/>
</dbReference>
<dbReference type="PANTHER" id="PTHR30591">
    <property type="entry name" value="RECBCD ENZYME SUBUNIT RECC"/>
    <property type="match status" value="1"/>
</dbReference>
<accession>Q02D21</accession>
<sequence length="987" mass="108375">MNGYSELRARGVEFVAEWAQWGAVLILAPGREAADEIAYEACGGALVGVARAGLRPLVLELSGGELNRRGLAPVGRVVREALAARVAAEASRSGSLRYLAPVAGFPGFPRALAETFEELRLNGVGAEQVRGCGESGPDLALLLAAYEGELAARGFADHAARVQMARTAVAARFRETAVLAIDLAPRTRSERELVAAILRGARAHLELRPGSGAAEPATSLESLQRYLFSTDAVPVRDEDGTVEIFSTSGEALECVEIARRIGARGIGFDECAILLRSPERYQPLVVEALRRAGIPAHCTRGSRRPDAAGRSFLALLHCAEERLSASRFAEYLSLGQMPESEEPRTPAAWERLLVDAAVIGGAARWETRLRGLREDFERRYAAAEEEEERARWRQRIDRLEALRAFAMPVIERLAALPERANWGEWIETLTALAEFTLNDPTRVLELLEELEPMREIGPVGLGEVLLVLGPRFQQLSSAPEGARYGKVWVGGIEEARGMAFRAVYVPGVNEGLFPRPPAEDPLLLERQREALGIALRAEDTELLGIAAACATEHFALSYSRLDLLTGRVRVPSFYAFAAHRAAGGSEIDVHEFEKRARSATGTRIGWPAPENAADAIDDAEFDLATLAPLTKGSGQYLKSLPGRAVESLRARWMRWHAPWKAADGLVVDEIGDDALKRYRLGARAWSPSTLQQYARCPYRFALRGILGLRAVENPTGIQRMDPAQRGELFHRVQFELLRDLASRELLPVSPATLAGALDRLDAVLEDVAAKAEAELAPAIPQIWRGEVQAIRADLRGWLQEKALRDADWTPQFYELSFGLKDPAGRDPRSRKDAVEVEGGYRLQGSIDLVERHPSGVLRVVDHKTGRVPEPKPDTVGGGEALQPLLYALAAEAIVGEPVSSGRLYYATIAQNYRTIDVPLNDWTRRRMQHVLEIIDGAMRDGFLPAAPRKDGCKGCDYLPVCGPYEEERVRVKSQAELKTLKELRGWK</sequence>
<evidence type="ECO:0000256" key="8">
    <source>
        <dbReference type="ARBA" id="ARBA00023125"/>
    </source>
</evidence>
<dbReference type="InterPro" id="IPR027417">
    <property type="entry name" value="P-loop_NTPase"/>
</dbReference>
<dbReference type="HOGENOM" id="CLU_010384_0_0_0"/>
<evidence type="ECO:0000256" key="4">
    <source>
        <dbReference type="ARBA" id="ARBA00022801"/>
    </source>
</evidence>
<dbReference type="Gene3D" id="3.40.50.300">
    <property type="entry name" value="P-loop containing nucleotide triphosphate hydrolases"/>
    <property type="match status" value="2"/>
</dbReference>
<protein>
    <submittedName>
        <fullName evidence="12">ATP-dependent nuclease subunit B-like protein</fullName>
    </submittedName>
</protein>
<keyword evidence="4" id="KW-0378">Hydrolase</keyword>
<evidence type="ECO:0000313" key="12">
    <source>
        <dbReference type="EMBL" id="ABJ81045.1"/>
    </source>
</evidence>
<dbReference type="GO" id="GO:0004527">
    <property type="term" value="F:exonuclease activity"/>
    <property type="evidence" value="ECO:0007669"/>
    <property type="project" value="UniProtKB-KW"/>
</dbReference>
<dbReference type="KEGG" id="sus:Acid_0029"/>
<dbReference type="eggNOG" id="COG2887">
    <property type="taxonomic scope" value="Bacteria"/>
</dbReference>
<evidence type="ECO:0000256" key="5">
    <source>
        <dbReference type="ARBA" id="ARBA00022806"/>
    </source>
</evidence>
<keyword evidence="8" id="KW-0238">DNA-binding</keyword>
<evidence type="ECO:0000256" key="7">
    <source>
        <dbReference type="ARBA" id="ARBA00022840"/>
    </source>
</evidence>
<dbReference type="EMBL" id="CP000473">
    <property type="protein sequence ID" value="ABJ81045.1"/>
    <property type="molecule type" value="Genomic_DNA"/>
</dbReference>
<keyword evidence="9" id="KW-0234">DNA repair</keyword>
<evidence type="ECO:0000259" key="11">
    <source>
        <dbReference type="PROSITE" id="PS51217"/>
    </source>
</evidence>
<dbReference type="OrthoDB" id="9758506at2"/>
<feature type="domain" description="UvrD-like helicase C-terminal" evidence="11">
    <location>
        <begin position="211"/>
        <end position="497"/>
    </location>
</feature>
<dbReference type="AlphaFoldDB" id="Q02D21"/>
<dbReference type="PANTHER" id="PTHR30591:SF1">
    <property type="entry name" value="RECBCD ENZYME SUBUNIT RECC"/>
    <property type="match status" value="1"/>
</dbReference>
<evidence type="ECO:0000256" key="10">
    <source>
        <dbReference type="SAM" id="Coils"/>
    </source>
</evidence>
<dbReference type="InParanoid" id="Q02D21"/>
<keyword evidence="7" id="KW-0067">ATP-binding</keyword>
<dbReference type="Pfam" id="PF12705">
    <property type="entry name" value="PDDEXK_1"/>
    <property type="match status" value="1"/>
</dbReference>